<protein>
    <submittedName>
        <fullName evidence="11">Trypsin, putative</fullName>
    </submittedName>
</protein>
<evidence type="ECO:0000259" key="10">
    <source>
        <dbReference type="PROSITE" id="PS50240"/>
    </source>
</evidence>
<dbReference type="PROSITE" id="PS00134">
    <property type="entry name" value="TRYPSIN_HIS"/>
    <property type="match status" value="1"/>
</dbReference>
<keyword evidence="6" id="KW-1015">Disulfide bond</keyword>
<keyword evidence="8" id="KW-0645">Protease</keyword>
<dbReference type="NCBIfam" id="TIGR03501">
    <property type="entry name" value="GlyGly_CTERM"/>
    <property type="match status" value="1"/>
</dbReference>
<keyword evidence="7" id="KW-0966">Cell projection</keyword>
<dbReference type="InterPro" id="IPR001254">
    <property type="entry name" value="Trypsin_dom"/>
</dbReference>
<dbReference type="InterPro" id="IPR013783">
    <property type="entry name" value="Ig-like_fold"/>
</dbReference>
<evidence type="ECO:0000256" key="3">
    <source>
        <dbReference type="ARBA" id="ARBA00007664"/>
    </source>
</evidence>
<evidence type="ECO:0000313" key="11">
    <source>
        <dbReference type="EMBL" id="EEW06371.1"/>
    </source>
</evidence>
<comment type="subcellular location">
    <subcellularLocation>
        <location evidence="1">Cell projection</location>
        <location evidence="1">Cilium</location>
    </subcellularLocation>
    <subcellularLocation>
        <location evidence="2">Cytoplasm</location>
    </subcellularLocation>
</comment>
<keyword evidence="5" id="KW-0969">Cilium</keyword>
<dbReference type="FunFam" id="2.40.10.10:FF:000068">
    <property type="entry name" value="transmembrane protease serine 2"/>
    <property type="match status" value="1"/>
</dbReference>
<keyword evidence="4" id="KW-0963">Cytoplasm</keyword>
<dbReference type="EMBL" id="ACYU01000120">
    <property type="protein sequence ID" value="EEW06371.1"/>
    <property type="molecule type" value="Genomic_DNA"/>
</dbReference>
<feature type="domain" description="Peptidase S1" evidence="10">
    <location>
        <begin position="38"/>
        <end position="273"/>
    </location>
</feature>
<gene>
    <name evidence="11" type="ORF">VMB_25650</name>
</gene>
<dbReference type="InterPro" id="IPR001314">
    <property type="entry name" value="Peptidase_S1A"/>
</dbReference>
<dbReference type="PROSITE" id="PS00135">
    <property type="entry name" value="TRYPSIN_SER"/>
    <property type="match status" value="1"/>
</dbReference>
<dbReference type="Pfam" id="PF00089">
    <property type="entry name" value="Trypsin"/>
    <property type="match status" value="1"/>
</dbReference>
<dbReference type="InterPro" id="IPR033116">
    <property type="entry name" value="TRYPSIN_SER"/>
</dbReference>
<comment type="caution">
    <text evidence="11">The sequence shown here is derived from an EMBL/GenBank/DDBJ whole genome shotgun (WGS) entry which is preliminary data.</text>
</comment>
<dbReference type="PANTHER" id="PTHR24276">
    <property type="entry name" value="POLYSERASE-RELATED"/>
    <property type="match status" value="1"/>
</dbReference>
<feature type="transmembrane region" description="Helical" evidence="9">
    <location>
        <begin position="9"/>
        <end position="29"/>
    </location>
</feature>
<reference evidence="11 12" key="1">
    <citation type="journal article" date="2009" name="BMC Evol. Biol.">
        <title>Genomic taxonomy of Vibrios.</title>
        <authorList>
            <person name="Thompson C.C."/>
            <person name="Vicente A.C."/>
            <person name="Souza R.C."/>
            <person name="Vasconcelos A.T."/>
            <person name="Vesth T."/>
            <person name="Alves N.Jr."/>
            <person name="Ussery D.W."/>
            <person name="Iida T."/>
            <person name="Thompson F.L."/>
        </authorList>
    </citation>
    <scope>NUCLEOTIDE SEQUENCE [LARGE SCALE GENOMIC DNA]</scope>
    <source>
        <strain evidence="11 12">VM603</strain>
    </source>
</reference>
<dbReference type="Proteomes" id="UP000004827">
    <property type="component" value="Unassembled WGS sequence"/>
</dbReference>
<evidence type="ECO:0000256" key="8">
    <source>
        <dbReference type="RuleBase" id="RU363034"/>
    </source>
</evidence>
<dbReference type="SUPFAM" id="SSF50494">
    <property type="entry name" value="Trypsin-like serine proteases"/>
    <property type="match status" value="1"/>
</dbReference>
<keyword evidence="8" id="KW-0378">Hydrolase</keyword>
<dbReference type="MEROPS" id="S01.516"/>
<dbReference type="GO" id="GO:0004252">
    <property type="term" value="F:serine-type endopeptidase activity"/>
    <property type="evidence" value="ECO:0007669"/>
    <property type="project" value="InterPro"/>
</dbReference>
<evidence type="ECO:0000256" key="6">
    <source>
        <dbReference type="ARBA" id="ARBA00023157"/>
    </source>
</evidence>
<evidence type="ECO:0000256" key="1">
    <source>
        <dbReference type="ARBA" id="ARBA00004138"/>
    </source>
</evidence>
<dbReference type="GO" id="GO:0005737">
    <property type="term" value="C:cytoplasm"/>
    <property type="evidence" value="ECO:0007669"/>
    <property type="project" value="UniProtKB-SubCell"/>
</dbReference>
<evidence type="ECO:0000256" key="4">
    <source>
        <dbReference type="ARBA" id="ARBA00022490"/>
    </source>
</evidence>
<evidence type="ECO:0000256" key="5">
    <source>
        <dbReference type="ARBA" id="ARBA00023069"/>
    </source>
</evidence>
<comment type="similarity">
    <text evidence="3">Belongs to the peptidase S1 family.</text>
</comment>
<sequence>MEGLGCEKGLYVVGVFSYASIFPALLYAAPVTEVSSRIINGSDANSANWPSIVALVTRRADAYKGRFCGGSFLGDRYVLTAAHCFDTLSASGVDVIIGAYDLNNSSQGERIAAQKVYRHLNYNTRNLNNDIAIIELAETSNLPAMTLANSLDRLALPALTPLTVAGWGVTLQSKPPQFRPILQEVDVDLISQSLCQIVMQTGISADPNSTNFCAARLNQDSCQGDSGGPIIIKGTGEQLGIVSWGNEVCAKAGTYGVYTNATYFTDWIANHTNKLSYDQVVNIGIRPLGRVSQVFSYKNLDTNTLTYTGNSFANLPAGFSVVTDGCSIKGTLALEESCSVEVAVDAQEYRLYQYDFTLQFTSSGGTKTATSRIQLDTTPFTPNSSGGGSIGWFGLLLFAPLWMRRKAS</sequence>
<keyword evidence="9" id="KW-1133">Transmembrane helix</keyword>
<dbReference type="InterPro" id="IPR043504">
    <property type="entry name" value="Peptidase_S1_PA_chymotrypsin"/>
</dbReference>
<dbReference type="InterPro" id="IPR018114">
    <property type="entry name" value="TRYPSIN_HIS"/>
</dbReference>
<proteinExistence type="inferred from homology"/>
<dbReference type="SMART" id="SM00020">
    <property type="entry name" value="Tryp_SPc"/>
    <property type="match status" value="1"/>
</dbReference>
<keyword evidence="8" id="KW-0720">Serine protease</keyword>
<dbReference type="PROSITE" id="PS50240">
    <property type="entry name" value="TRYPSIN_DOM"/>
    <property type="match status" value="1"/>
</dbReference>
<dbReference type="Gene3D" id="2.40.10.10">
    <property type="entry name" value="Trypsin-like serine proteases"/>
    <property type="match status" value="2"/>
</dbReference>
<dbReference type="InterPro" id="IPR009003">
    <property type="entry name" value="Peptidase_S1_PA"/>
</dbReference>
<accession>D2YGB8</accession>
<dbReference type="AlphaFoldDB" id="D2YGB8"/>
<evidence type="ECO:0000256" key="7">
    <source>
        <dbReference type="ARBA" id="ARBA00023273"/>
    </source>
</evidence>
<keyword evidence="9" id="KW-0812">Transmembrane</keyword>
<dbReference type="InterPro" id="IPR050430">
    <property type="entry name" value="Peptidase_S1"/>
</dbReference>
<keyword evidence="9" id="KW-0472">Membrane</keyword>
<dbReference type="PANTHER" id="PTHR24276:SF98">
    <property type="entry name" value="FI18310P1-RELATED"/>
    <property type="match status" value="1"/>
</dbReference>
<name>D2YGB8_VIBMI</name>
<dbReference type="RefSeq" id="WP_005510399.1">
    <property type="nucleotide sequence ID" value="NZ_ACYU01000120.1"/>
</dbReference>
<dbReference type="PRINTS" id="PR00722">
    <property type="entry name" value="CHYMOTRYPSIN"/>
</dbReference>
<evidence type="ECO:0000256" key="2">
    <source>
        <dbReference type="ARBA" id="ARBA00004496"/>
    </source>
</evidence>
<dbReference type="Pfam" id="PF22544">
    <property type="entry name" value="HYDIN_VesB_CFA65-like_Ig"/>
    <property type="match status" value="1"/>
</dbReference>
<dbReference type="InterPro" id="IPR020008">
    <property type="entry name" value="GlyGly_CTERM"/>
</dbReference>
<dbReference type="InterPro" id="IPR053879">
    <property type="entry name" value="HYDIN_VesB_CFA65-like_Ig"/>
</dbReference>
<dbReference type="Gene3D" id="2.60.40.10">
    <property type="entry name" value="Immunoglobulins"/>
    <property type="match status" value="1"/>
</dbReference>
<evidence type="ECO:0000313" key="12">
    <source>
        <dbReference type="Proteomes" id="UP000004827"/>
    </source>
</evidence>
<organism evidence="11 12">
    <name type="scientific">Vibrio mimicus VM603</name>
    <dbReference type="NCBI Taxonomy" id="671074"/>
    <lineage>
        <taxon>Bacteria</taxon>
        <taxon>Pseudomonadati</taxon>
        <taxon>Pseudomonadota</taxon>
        <taxon>Gammaproteobacteria</taxon>
        <taxon>Vibrionales</taxon>
        <taxon>Vibrionaceae</taxon>
        <taxon>Vibrio</taxon>
    </lineage>
</organism>
<dbReference type="CDD" id="cd00190">
    <property type="entry name" value="Tryp_SPc"/>
    <property type="match status" value="1"/>
</dbReference>
<dbReference type="GO" id="GO:0006508">
    <property type="term" value="P:proteolysis"/>
    <property type="evidence" value="ECO:0007669"/>
    <property type="project" value="UniProtKB-KW"/>
</dbReference>
<evidence type="ECO:0000256" key="9">
    <source>
        <dbReference type="SAM" id="Phobius"/>
    </source>
</evidence>